<evidence type="ECO:0000313" key="2">
    <source>
        <dbReference type="Proteomes" id="UP000075420"/>
    </source>
</evidence>
<organism evidence="1 2">
    <name type="scientific">Sorangium cellulosum</name>
    <name type="common">Polyangium cellulosum</name>
    <dbReference type="NCBI Taxonomy" id="56"/>
    <lineage>
        <taxon>Bacteria</taxon>
        <taxon>Pseudomonadati</taxon>
        <taxon>Myxococcota</taxon>
        <taxon>Polyangia</taxon>
        <taxon>Polyangiales</taxon>
        <taxon>Polyangiaceae</taxon>
        <taxon>Sorangium</taxon>
    </lineage>
</organism>
<dbReference type="Proteomes" id="UP000075420">
    <property type="component" value="Unassembled WGS sequence"/>
</dbReference>
<dbReference type="AlphaFoldDB" id="A0A150PMT5"/>
<reference evidence="1 2" key="1">
    <citation type="submission" date="2014-02" db="EMBL/GenBank/DDBJ databases">
        <title>The small core and large imbalanced accessory genome model reveals a collaborative survival strategy of Sorangium cellulosum strains in nature.</title>
        <authorList>
            <person name="Han K."/>
            <person name="Peng R."/>
            <person name="Blom J."/>
            <person name="Li Y.-Z."/>
        </authorList>
    </citation>
    <scope>NUCLEOTIDE SEQUENCE [LARGE SCALE GENOMIC DNA]</scope>
    <source>
        <strain evidence="1 2">So0157-25</strain>
    </source>
</reference>
<sequence length="129" mass="13260">MSVTIRVFDPAMCCSTGVCGPSVDPELARFAGDVDWLQKQGVTVERYNLSQQPSAFAGTPAVKEALARGTEVLPLVLVGDRIAVEGAYPSRETLAALAGVVVKKLEVAPAASSGCCGPATSAKSKTSCC</sequence>
<comment type="caution">
    <text evidence="1">The sequence shown here is derived from an EMBL/GenBank/DDBJ whole genome shotgun (WGS) entry which is preliminary data.</text>
</comment>
<dbReference type="GO" id="GO:0003677">
    <property type="term" value="F:DNA binding"/>
    <property type="evidence" value="ECO:0007669"/>
    <property type="project" value="InterPro"/>
</dbReference>
<dbReference type="Pfam" id="PF06953">
    <property type="entry name" value="ArsD"/>
    <property type="match status" value="1"/>
</dbReference>
<dbReference type="InterPro" id="IPR010712">
    <property type="entry name" value="Arsenical-R_ArsD"/>
</dbReference>
<evidence type="ECO:0000313" key="1">
    <source>
        <dbReference type="EMBL" id="KYF56972.1"/>
    </source>
</evidence>
<proteinExistence type="predicted"/>
<accession>A0A150PMT5</accession>
<name>A0A150PMT5_SORCE</name>
<dbReference type="GO" id="GO:0046685">
    <property type="term" value="P:response to arsenic-containing substance"/>
    <property type="evidence" value="ECO:0007669"/>
    <property type="project" value="InterPro"/>
</dbReference>
<dbReference type="GO" id="GO:0045892">
    <property type="term" value="P:negative regulation of DNA-templated transcription"/>
    <property type="evidence" value="ECO:0007669"/>
    <property type="project" value="InterPro"/>
</dbReference>
<dbReference type="Gene3D" id="3.40.30.10">
    <property type="entry name" value="Glutaredoxin"/>
    <property type="match status" value="1"/>
</dbReference>
<dbReference type="NCBIfam" id="NF033727">
    <property type="entry name" value="chaperon_ArsD"/>
    <property type="match status" value="1"/>
</dbReference>
<gene>
    <name evidence="1" type="ORF">BE08_14260</name>
</gene>
<protein>
    <submittedName>
        <fullName evidence="1">Transcriptional regulator</fullName>
    </submittedName>
</protein>
<dbReference type="EMBL" id="JELY01001084">
    <property type="protein sequence ID" value="KYF56972.1"/>
    <property type="molecule type" value="Genomic_DNA"/>
</dbReference>